<evidence type="ECO:0008006" key="3">
    <source>
        <dbReference type="Google" id="ProtNLM"/>
    </source>
</evidence>
<dbReference type="SUPFAM" id="SSF56801">
    <property type="entry name" value="Acetyl-CoA synthetase-like"/>
    <property type="match status" value="1"/>
</dbReference>
<accession>A0A9P8M940</accession>
<dbReference type="Proteomes" id="UP000764110">
    <property type="component" value="Unassembled WGS sequence"/>
</dbReference>
<dbReference type="InterPro" id="IPR042099">
    <property type="entry name" value="ANL_N_sf"/>
</dbReference>
<reference evidence="1 2" key="1">
    <citation type="submission" date="2020-07" db="EMBL/GenBank/DDBJ databases">
        <title>Metarhizium humberi genome.</title>
        <authorList>
            <person name="Lysoe E."/>
        </authorList>
    </citation>
    <scope>NUCLEOTIDE SEQUENCE [LARGE SCALE GENOMIC DNA]</scope>
    <source>
        <strain evidence="1 2">ESALQ1638</strain>
    </source>
</reference>
<organism evidence="1 2">
    <name type="scientific">Metarhizium humberi</name>
    <dbReference type="NCBI Taxonomy" id="2596975"/>
    <lineage>
        <taxon>Eukaryota</taxon>
        <taxon>Fungi</taxon>
        <taxon>Dikarya</taxon>
        <taxon>Ascomycota</taxon>
        <taxon>Pezizomycotina</taxon>
        <taxon>Sordariomycetes</taxon>
        <taxon>Hypocreomycetidae</taxon>
        <taxon>Hypocreales</taxon>
        <taxon>Clavicipitaceae</taxon>
        <taxon>Metarhizium</taxon>
    </lineage>
</organism>
<proteinExistence type="predicted"/>
<dbReference type="PANTHER" id="PTHR43845">
    <property type="entry name" value="BLR5969 PROTEIN"/>
    <property type="match status" value="1"/>
</dbReference>
<evidence type="ECO:0000313" key="2">
    <source>
        <dbReference type="Proteomes" id="UP000764110"/>
    </source>
</evidence>
<dbReference type="PANTHER" id="PTHR43845:SF1">
    <property type="entry name" value="BLR5969 PROTEIN"/>
    <property type="match status" value="1"/>
</dbReference>
<gene>
    <name evidence="1" type="ORF">MHUMG1_05922</name>
</gene>
<evidence type="ECO:0000313" key="1">
    <source>
        <dbReference type="EMBL" id="KAH0596063.1"/>
    </source>
</evidence>
<protein>
    <recommendedName>
        <fullName evidence="3">AMP-dependent synthetase/ligase</fullName>
    </recommendedName>
</protein>
<keyword evidence="2" id="KW-1185">Reference proteome</keyword>
<name>A0A9P8M940_9HYPO</name>
<dbReference type="Gene3D" id="3.40.50.12780">
    <property type="entry name" value="N-terminal domain of ligase-like"/>
    <property type="match status" value="1"/>
</dbReference>
<dbReference type="AlphaFoldDB" id="A0A9P8M940"/>
<comment type="caution">
    <text evidence="1">The sequence shown here is derived from an EMBL/GenBank/DDBJ whole genome shotgun (WGS) entry which is preliminary data.</text>
</comment>
<sequence length="490" mass="54700">MSQDDSFPQTSHAQFEAAAVALLLRDDSWAWTKFLFFCLAILTAVTPDAYTLEQVLAVARSHPFYERTITSPPDLATVAQLQDSKARRGDEALLKAQKPICKRDLYKVIRRLVNDVDPKNTYRKGVYTSITGGGHGGTPLFFATDVAENRRHRATFGRFLRATGVIDPSDWVLSTHCAGDLYRSLDLMLEVCENAGATALARGNVMSPAAITRLLMSYHVNVLASNGSQIIQVVHHMSTLSPEERQHVRLDKIIYTSEVLTAAQRLHIRETLGESVRICSVLGSAEAGPWAASNPDITGQEATTSTVDFVYDTRHMLVEILPASCAEDPVDTDELPDELPDGETGIIVQTSLCRLRNPLVVHDRRLSEADWPHLRILRLEGRDSRFGFTWDGMCFEFEDVAAALNQEEFGVLQWQVVLYKMESSQEAGLDVRLLCSSAAGEARLDDRIRHFFNVDASNKHRFGIVRLDNLDGFERSATGRKVMKFIDRFG</sequence>
<dbReference type="EMBL" id="JACEFI010000010">
    <property type="protein sequence ID" value="KAH0596063.1"/>
    <property type="molecule type" value="Genomic_DNA"/>
</dbReference>